<gene>
    <name evidence="1" type="ORF">CPT_Miami_227</name>
</gene>
<sequence length="197" mass="22914">MLKKFFNWLGFKSKSIGKADTPLDVIERIREGFLPKNMRSLDKPLSLLYDLIKTLPELEYNDYKKLQRNTVKVRSLSSLDMFHLLKSSVLSSQAEYMDAVQRLNSVATERPFLHWYSGEESAVALNELFLKLLPKIILFHQLNNQSTFQQNEDMGGFTNIEIRFFSSVQLRYMVEDYISMLEVLLSHHFGGSVEEAH</sequence>
<organism evidence="1 2">
    <name type="scientific">Klebsiella phage Miami</name>
    <dbReference type="NCBI Taxonomy" id="2767581"/>
    <lineage>
        <taxon>Viruses</taxon>
        <taxon>Duplodnaviria</taxon>
        <taxon>Heunggongvirae</taxon>
        <taxon>Uroviricota</taxon>
        <taxon>Caudoviricetes</taxon>
        <taxon>Chimalliviridae</taxon>
        <taxon>Miamivirus</taxon>
        <taxon>Miamivirus miami</taxon>
    </lineage>
</organism>
<protein>
    <submittedName>
        <fullName evidence="1">Uncharacterized protein</fullName>
    </submittedName>
</protein>
<name>A0A873WJX7_9CAUD</name>
<evidence type="ECO:0000313" key="1">
    <source>
        <dbReference type="EMBL" id="QPB09322.1"/>
    </source>
</evidence>
<dbReference type="EMBL" id="MT701590">
    <property type="protein sequence ID" value="QPB09322.1"/>
    <property type="molecule type" value="Genomic_DNA"/>
</dbReference>
<evidence type="ECO:0000313" key="2">
    <source>
        <dbReference type="Proteomes" id="UP000662782"/>
    </source>
</evidence>
<accession>A0A873WJX7</accession>
<keyword evidence="2" id="KW-1185">Reference proteome</keyword>
<dbReference type="Proteomes" id="UP000662782">
    <property type="component" value="Segment"/>
</dbReference>
<reference evidence="1 2" key="1">
    <citation type="submission" date="2020-07" db="EMBL/GenBank/DDBJ databases">
        <title>Complete genome sequence of Klebsiella pneumoniae phage Miami.</title>
        <authorList>
            <person name="Mora D.A."/>
            <person name="Lessor L."/>
            <person name="Gill J."/>
            <person name="Liu M."/>
        </authorList>
    </citation>
    <scope>NUCLEOTIDE SEQUENCE [LARGE SCALE GENOMIC DNA]</scope>
</reference>
<proteinExistence type="predicted"/>